<dbReference type="EMBL" id="BGPR01127694">
    <property type="protein sequence ID" value="GBN37813.1"/>
    <property type="molecule type" value="Genomic_DNA"/>
</dbReference>
<comment type="caution">
    <text evidence="2">The sequence shown here is derived from an EMBL/GenBank/DDBJ whole genome shotgun (WGS) entry which is preliminary data.</text>
</comment>
<dbReference type="AlphaFoldDB" id="A0A4Y2NEG1"/>
<protein>
    <submittedName>
        <fullName evidence="2">Uncharacterized protein</fullName>
    </submittedName>
</protein>
<proteinExistence type="predicted"/>
<evidence type="ECO:0000313" key="3">
    <source>
        <dbReference type="Proteomes" id="UP000499080"/>
    </source>
</evidence>
<organism evidence="2 3">
    <name type="scientific">Araneus ventricosus</name>
    <name type="common">Orbweaver spider</name>
    <name type="synonym">Epeira ventricosa</name>
    <dbReference type="NCBI Taxonomy" id="182803"/>
    <lineage>
        <taxon>Eukaryota</taxon>
        <taxon>Metazoa</taxon>
        <taxon>Ecdysozoa</taxon>
        <taxon>Arthropoda</taxon>
        <taxon>Chelicerata</taxon>
        <taxon>Arachnida</taxon>
        <taxon>Araneae</taxon>
        <taxon>Araneomorphae</taxon>
        <taxon>Entelegynae</taxon>
        <taxon>Araneoidea</taxon>
        <taxon>Araneidae</taxon>
        <taxon>Araneus</taxon>
    </lineage>
</organism>
<gene>
    <name evidence="1" type="ORF">AVEN_132310_1</name>
    <name evidence="2" type="ORF">AVEN_152220_1</name>
</gene>
<accession>A0A4Y2NEG1</accession>
<name>A0A4Y2NEG1_ARAVE</name>
<dbReference type="Proteomes" id="UP000499080">
    <property type="component" value="Unassembled WGS sequence"/>
</dbReference>
<keyword evidence="3" id="KW-1185">Reference proteome</keyword>
<evidence type="ECO:0000313" key="2">
    <source>
        <dbReference type="EMBL" id="GBN37825.1"/>
    </source>
</evidence>
<sequence>ADAEDDTSAGSILSSFHATPKRRHSLQNLGFSIQQASRADIPWNFTNLEPYDPGADTLTLSHRGLSKCL</sequence>
<evidence type="ECO:0000313" key="1">
    <source>
        <dbReference type="EMBL" id="GBN37813.1"/>
    </source>
</evidence>
<dbReference type="EMBL" id="BGPR01127698">
    <property type="protein sequence ID" value="GBN37825.1"/>
    <property type="molecule type" value="Genomic_DNA"/>
</dbReference>
<feature type="non-terminal residue" evidence="2">
    <location>
        <position position="1"/>
    </location>
</feature>
<reference evidence="2 3" key="1">
    <citation type="journal article" date="2019" name="Sci. Rep.">
        <title>Orb-weaving spider Araneus ventricosus genome elucidates the spidroin gene catalogue.</title>
        <authorList>
            <person name="Kono N."/>
            <person name="Nakamura H."/>
            <person name="Ohtoshi R."/>
            <person name="Moran D.A.P."/>
            <person name="Shinohara A."/>
            <person name="Yoshida Y."/>
            <person name="Fujiwara M."/>
            <person name="Mori M."/>
            <person name="Tomita M."/>
            <person name="Arakawa K."/>
        </authorList>
    </citation>
    <scope>NUCLEOTIDE SEQUENCE [LARGE SCALE GENOMIC DNA]</scope>
</reference>